<dbReference type="Gene3D" id="3.50.50.60">
    <property type="entry name" value="FAD/NAD(P)-binding domain"/>
    <property type="match status" value="1"/>
</dbReference>
<dbReference type="PANTHER" id="PTHR42923:SF17">
    <property type="entry name" value="AMINE OXIDASE DOMAIN-CONTAINING PROTEIN"/>
    <property type="match status" value="1"/>
</dbReference>
<evidence type="ECO:0000259" key="1">
    <source>
        <dbReference type="Pfam" id="PF01593"/>
    </source>
</evidence>
<organism evidence="2 3">
    <name type="scientific">Nostoc linckia FACHB-391</name>
    <dbReference type="NCBI Taxonomy" id="2692906"/>
    <lineage>
        <taxon>Bacteria</taxon>
        <taxon>Bacillati</taxon>
        <taxon>Cyanobacteriota</taxon>
        <taxon>Cyanophyceae</taxon>
        <taxon>Nostocales</taxon>
        <taxon>Nostocaceae</taxon>
        <taxon>Nostoc</taxon>
    </lineage>
</organism>
<gene>
    <name evidence="2" type="ORF">H6G95_14550</name>
</gene>
<comment type="caution">
    <text evidence="2">The sequence shown here is derived from an EMBL/GenBank/DDBJ whole genome shotgun (WGS) entry which is preliminary data.</text>
</comment>
<dbReference type="PANTHER" id="PTHR42923">
    <property type="entry name" value="PROTOPORPHYRINOGEN OXIDASE"/>
    <property type="match status" value="1"/>
</dbReference>
<dbReference type="InterPro" id="IPR050464">
    <property type="entry name" value="Zeta_carotene_desat/Oxidored"/>
</dbReference>
<evidence type="ECO:0000313" key="2">
    <source>
        <dbReference type="EMBL" id="MBD2561811.1"/>
    </source>
</evidence>
<dbReference type="Proteomes" id="UP000604661">
    <property type="component" value="Unassembled WGS sequence"/>
</dbReference>
<dbReference type="EMBL" id="JACJTE010000013">
    <property type="protein sequence ID" value="MBD2561811.1"/>
    <property type="molecule type" value="Genomic_DNA"/>
</dbReference>
<keyword evidence="3" id="KW-1185">Reference proteome</keyword>
<dbReference type="SUPFAM" id="SSF51905">
    <property type="entry name" value="FAD/NAD(P)-binding domain"/>
    <property type="match status" value="1"/>
</dbReference>
<dbReference type="RefSeq" id="WP_190894251.1">
    <property type="nucleotide sequence ID" value="NZ_JACJTE010000013.1"/>
</dbReference>
<proteinExistence type="predicted"/>
<feature type="domain" description="Amine oxidase" evidence="1">
    <location>
        <begin position="11"/>
        <end position="276"/>
    </location>
</feature>
<dbReference type="InterPro" id="IPR002937">
    <property type="entry name" value="Amino_oxidase"/>
</dbReference>
<dbReference type="InterPro" id="IPR036188">
    <property type="entry name" value="FAD/NAD-bd_sf"/>
</dbReference>
<dbReference type="Gene3D" id="3.30.70.1990">
    <property type="match status" value="1"/>
</dbReference>
<dbReference type="PRINTS" id="PR00419">
    <property type="entry name" value="ADXRDTASE"/>
</dbReference>
<accession>A0ABR8EW13</accession>
<evidence type="ECO:0000313" key="3">
    <source>
        <dbReference type="Proteomes" id="UP000604661"/>
    </source>
</evidence>
<dbReference type="Pfam" id="PF01593">
    <property type="entry name" value="Amino_oxidase"/>
    <property type="match status" value="1"/>
</dbReference>
<sequence length="441" mass="49791">MRIAVIGGGGSGMATAYLLDKQGHHVTVFERQPMLGGHIRTLNKNVQPNQSDCNEMLESGVLEFPTVFHNFVAFMQELGVELEPIRVGSALFPKDGNPFFSKVTNENNYTGIQRLIESLRFDALHARSVGLWLKTRFAQMEDFYDQPLSQYVNNQSISNTWLKLLTMYSYSMPFELIDNFPAEMAIPMLRDYLSVKWLRIKGGVYSYIEKILERFKGEVLLNVEIVNIERSADGVKIKRSASGGSASLRDAPGTLSQDEIQEFDKVVFATPPDQVMVLLADPTDAEIKRFSGWKANCATTTIHTDSSMYDHHHIHHPSEFDFFQTDTRWGYNSYLNQLCGISSPQHYFLSFQLEGLITRDRIIHTQEHHTPLYTTESFRYRDEVVATNGENNTYYAGAYLGDGLHEGAIASAFRVAQLIGSPLALSISGFNDKNTLRLAKT</sequence>
<name>A0ABR8EW13_NOSLI</name>
<protein>
    <submittedName>
        <fullName evidence="2">FAD-dependent oxidoreductase</fullName>
    </submittedName>
</protein>
<reference evidence="2 3" key="1">
    <citation type="journal article" date="2020" name="ISME J.">
        <title>Comparative genomics reveals insights into cyanobacterial evolution and habitat adaptation.</title>
        <authorList>
            <person name="Chen M.Y."/>
            <person name="Teng W.K."/>
            <person name="Zhao L."/>
            <person name="Hu C.X."/>
            <person name="Zhou Y.K."/>
            <person name="Han B.P."/>
            <person name="Song L.R."/>
            <person name="Shu W.S."/>
        </authorList>
    </citation>
    <scope>NUCLEOTIDE SEQUENCE [LARGE SCALE GENOMIC DNA]</scope>
    <source>
        <strain evidence="2 3">FACHB-391</strain>
    </source>
</reference>
<dbReference type="Gene3D" id="1.10.405.20">
    <property type="match status" value="1"/>
</dbReference>